<reference evidence="1 2" key="1">
    <citation type="submission" date="2020-02" db="EMBL/GenBank/DDBJ databases">
        <title>Whole genome sequence of Halogeometricum borinquense strain wsp4.</title>
        <authorList>
            <person name="Verma D.K."/>
            <person name="Gopal K."/>
            <person name="Prasad E.S."/>
        </authorList>
    </citation>
    <scope>NUCLEOTIDE SEQUENCE [LARGE SCALE GENOMIC DNA]</scope>
    <source>
        <strain evidence="2">wsp4</strain>
    </source>
</reference>
<protein>
    <recommendedName>
        <fullName evidence="3">Zinc ribbon domain-containing protein</fullName>
    </recommendedName>
</protein>
<gene>
    <name evidence="1" type="ORF">G3I44_15545</name>
</gene>
<evidence type="ECO:0000313" key="2">
    <source>
        <dbReference type="Proteomes" id="UP000465846"/>
    </source>
</evidence>
<name>A0A6C0UC44_9EURY</name>
<dbReference type="Pfam" id="PF24441">
    <property type="entry name" value="DUF7560"/>
    <property type="match status" value="1"/>
</dbReference>
<accession>A0A6C0UC44</accession>
<dbReference type="GeneID" id="54124679"/>
<dbReference type="InterPro" id="IPR055982">
    <property type="entry name" value="DUF7560"/>
</dbReference>
<sequence length="57" mass="6113">MMSRETKEEYTFTCPECDEALEVNGSMKDALIERGCVICGAGVTTDAFTNPTSANSS</sequence>
<dbReference type="EMBL" id="CP048739">
    <property type="protein sequence ID" value="QIB72805.1"/>
    <property type="molecule type" value="Genomic_DNA"/>
</dbReference>
<evidence type="ECO:0008006" key="3">
    <source>
        <dbReference type="Google" id="ProtNLM"/>
    </source>
</evidence>
<organism evidence="1 2">
    <name type="scientific">Halogeometricum borinquense</name>
    <dbReference type="NCBI Taxonomy" id="60847"/>
    <lineage>
        <taxon>Archaea</taxon>
        <taxon>Methanobacteriati</taxon>
        <taxon>Methanobacteriota</taxon>
        <taxon>Stenosarchaea group</taxon>
        <taxon>Halobacteria</taxon>
        <taxon>Halobacteriales</taxon>
        <taxon>Haloferacaceae</taxon>
        <taxon>Halogeometricum</taxon>
    </lineage>
</organism>
<proteinExistence type="predicted"/>
<dbReference type="RefSeq" id="WP_006056024.1">
    <property type="nucleotide sequence ID" value="NZ_CP048739.1"/>
</dbReference>
<dbReference type="AlphaFoldDB" id="A0A6C0UC44"/>
<evidence type="ECO:0000313" key="1">
    <source>
        <dbReference type="EMBL" id="QIB72805.1"/>
    </source>
</evidence>
<dbReference type="Proteomes" id="UP000465846">
    <property type="component" value="Chromosome"/>
</dbReference>